<proteinExistence type="predicted"/>
<feature type="coiled-coil region" evidence="1">
    <location>
        <begin position="413"/>
        <end position="486"/>
    </location>
</feature>
<feature type="coiled-coil region" evidence="1">
    <location>
        <begin position="39"/>
        <end position="108"/>
    </location>
</feature>
<feature type="compositionally biased region" description="Low complexity" evidence="2">
    <location>
        <begin position="566"/>
        <end position="577"/>
    </location>
</feature>
<dbReference type="STRING" id="1745343.A0A2J6PPF7"/>
<sequence length="600" mass="69487">MNSQIRTYDEAFPEISMMQLMFQNRQHRLSRPISRQFSATEAQQRIDKLKQDLQREADMVDQLEASQLDLEREKREQQRRAEVAEARIEALEKQVQSLERGLRLADDQTRGLKLMVSEQDQQMADQGAQIDQQQAIERHKNLSRIRERDRTHLEDEELPITDLDTAKDLVTHLTRSVEEKESQLKDVEAVIDELTESRDGFEFDNGQLQAKVQRIEQELKESYDNFNEYHAECEHEFELAEEAKADQAEVIRMLDDEKAVLQARIEEVPQVLQKIEDEISENFDDFSAYWENELRLVEQTMSDQAEAIDMLARDKLALQAQLRDLESQNNDLTSTNDRLDADWREELELLEEQKDQQDVISGLMDDKAVLIEQVREAQASEKIAWELVHKKAALRRQENKDWLAEAERADEYSAGLKEEINKGQEEAAKLTEKIEKLRSEKLDVYDAWREEVKYLDEKIKEGEDANIVLKDQISILEEEVQEMTAQRMVSDVDDQDKNASESGSTSTFRGSSPAMEAPGSPIYDVPGWNPPIDDSANNQPQAESGVFVDDDDHAANEHLWDHEPDNNNSSDNWNNDSTENIKERRPSWGGPWEQTMGKRG</sequence>
<protein>
    <submittedName>
        <fullName evidence="3">Uncharacterized protein</fullName>
    </submittedName>
</protein>
<dbReference type="AlphaFoldDB" id="A0A2J6PPF7"/>
<organism evidence="3 4">
    <name type="scientific">Hyaloscypha hepaticicola</name>
    <dbReference type="NCBI Taxonomy" id="2082293"/>
    <lineage>
        <taxon>Eukaryota</taxon>
        <taxon>Fungi</taxon>
        <taxon>Dikarya</taxon>
        <taxon>Ascomycota</taxon>
        <taxon>Pezizomycotina</taxon>
        <taxon>Leotiomycetes</taxon>
        <taxon>Helotiales</taxon>
        <taxon>Hyaloscyphaceae</taxon>
        <taxon>Hyaloscypha</taxon>
    </lineage>
</organism>
<reference evidence="3 4" key="1">
    <citation type="submission" date="2016-05" db="EMBL/GenBank/DDBJ databases">
        <title>A degradative enzymes factory behind the ericoid mycorrhizal symbiosis.</title>
        <authorList>
            <consortium name="DOE Joint Genome Institute"/>
            <person name="Martino E."/>
            <person name="Morin E."/>
            <person name="Grelet G."/>
            <person name="Kuo A."/>
            <person name="Kohler A."/>
            <person name="Daghino S."/>
            <person name="Barry K."/>
            <person name="Choi C."/>
            <person name="Cichocki N."/>
            <person name="Clum A."/>
            <person name="Copeland A."/>
            <person name="Hainaut M."/>
            <person name="Haridas S."/>
            <person name="Labutti K."/>
            <person name="Lindquist E."/>
            <person name="Lipzen A."/>
            <person name="Khouja H.-R."/>
            <person name="Murat C."/>
            <person name="Ohm R."/>
            <person name="Olson A."/>
            <person name="Spatafora J."/>
            <person name="Veneault-Fourrey C."/>
            <person name="Henrissat B."/>
            <person name="Grigoriev I."/>
            <person name="Martin F."/>
            <person name="Perotto S."/>
        </authorList>
    </citation>
    <scope>NUCLEOTIDE SEQUENCE [LARGE SCALE GENOMIC DNA]</scope>
    <source>
        <strain evidence="3 4">UAMH 7357</strain>
    </source>
</reference>
<accession>A0A2J6PPF7</accession>
<feature type="compositionally biased region" description="Polar residues" evidence="2">
    <location>
        <begin position="500"/>
        <end position="510"/>
    </location>
</feature>
<evidence type="ECO:0000256" key="2">
    <source>
        <dbReference type="SAM" id="MobiDB-lite"/>
    </source>
</evidence>
<keyword evidence="4" id="KW-1185">Reference proteome</keyword>
<gene>
    <name evidence="3" type="ORF">NA56DRAFT_663420</name>
</gene>
<feature type="region of interest" description="Disordered" evidence="2">
    <location>
        <begin position="487"/>
        <end position="600"/>
    </location>
</feature>
<dbReference type="Proteomes" id="UP000235672">
    <property type="component" value="Unassembled WGS sequence"/>
</dbReference>
<feature type="coiled-coil region" evidence="1">
    <location>
        <begin position="163"/>
        <end position="232"/>
    </location>
</feature>
<evidence type="ECO:0000313" key="4">
    <source>
        <dbReference type="Proteomes" id="UP000235672"/>
    </source>
</evidence>
<dbReference type="EMBL" id="KZ613509">
    <property type="protein sequence ID" value="PMD15907.1"/>
    <property type="molecule type" value="Genomic_DNA"/>
</dbReference>
<feature type="compositionally biased region" description="Basic and acidic residues" evidence="2">
    <location>
        <begin position="553"/>
        <end position="565"/>
    </location>
</feature>
<feature type="coiled-coil region" evidence="1">
    <location>
        <begin position="308"/>
        <end position="342"/>
    </location>
</feature>
<evidence type="ECO:0000256" key="1">
    <source>
        <dbReference type="SAM" id="Coils"/>
    </source>
</evidence>
<keyword evidence="1" id="KW-0175">Coiled coil</keyword>
<dbReference type="Gene3D" id="1.10.287.2610">
    <property type="match status" value="1"/>
</dbReference>
<evidence type="ECO:0000313" key="3">
    <source>
        <dbReference type="EMBL" id="PMD15907.1"/>
    </source>
</evidence>
<name>A0A2J6PPF7_9HELO</name>